<feature type="binding site" evidence="6">
    <location>
        <position position="255"/>
    </location>
    <ligand>
        <name>Mg(2+)</name>
        <dbReference type="ChEBI" id="CHEBI:18420"/>
        <label>1</label>
    </ligand>
</feature>
<dbReference type="AlphaFoldDB" id="A0A9X2L7T7"/>
<organism evidence="9 10">
    <name type="scientific">Parvularcula maris</name>
    <dbReference type="NCBI Taxonomy" id="2965077"/>
    <lineage>
        <taxon>Bacteria</taxon>
        <taxon>Pseudomonadati</taxon>
        <taxon>Pseudomonadota</taxon>
        <taxon>Alphaproteobacteria</taxon>
        <taxon>Parvularculales</taxon>
        <taxon>Parvularculaceae</taxon>
        <taxon>Parvularcula</taxon>
    </lineage>
</organism>
<evidence type="ECO:0000256" key="4">
    <source>
        <dbReference type="ARBA" id="ARBA00022842"/>
    </source>
</evidence>
<reference evidence="9" key="1">
    <citation type="submission" date="2022-07" db="EMBL/GenBank/DDBJ databases">
        <title>Parvularcula maris sp. nov., an algicidal bacterium isolated from seawater.</title>
        <authorList>
            <person name="Li F."/>
        </authorList>
    </citation>
    <scope>NUCLEOTIDE SEQUENCE</scope>
    <source>
        <strain evidence="9">BGMRC 0090</strain>
    </source>
</reference>
<feature type="domain" description="Endonuclease/exonuclease/phosphatase" evidence="8">
    <location>
        <begin position="4"/>
        <end position="256"/>
    </location>
</feature>
<name>A0A9X2L7T7_9PROT</name>
<feature type="active site" evidence="5">
    <location>
        <position position="109"/>
    </location>
</feature>
<dbReference type="InterPro" id="IPR037493">
    <property type="entry name" value="ExoIII-like"/>
</dbReference>
<evidence type="ECO:0000259" key="8">
    <source>
        <dbReference type="Pfam" id="PF03372"/>
    </source>
</evidence>
<dbReference type="Pfam" id="PF03372">
    <property type="entry name" value="Exo_endo_phos"/>
    <property type="match status" value="1"/>
</dbReference>
<keyword evidence="4 6" id="KW-0460">Magnesium</keyword>
<dbReference type="InterPro" id="IPR004808">
    <property type="entry name" value="AP_endonuc_1"/>
</dbReference>
<evidence type="ECO:0000313" key="10">
    <source>
        <dbReference type="Proteomes" id="UP001142610"/>
    </source>
</evidence>
<evidence type="ECO:0000256" key="2">
    <source>
        <dbReference type="ARBA" id="ARBA00022723"/>
    </source>
</evidence>
<dbReference type="PROSITE" id="PS51435">
    <property type="entry name" value="AP_NUCLEASE_F1_4"/>
    <property type="match status" value="1"/>
</dbReference>
<dbReference type="CDD" id="cd09086">
    <property type="entry name" value="ExoIII-like_AP-endo"/>
    <property type="match status" value="1"/>
</dbReference>
<feature type="active site" description="Proton donor/acceptor" evidence="5">
    <location>
        <position position="150"/>
    </location>
</feature>
<evidence type="ECO:0000256" key="6">
    <source>
        <dbReference type="PIRSR" id="PIRSR604808-2"/>
    </source>
</evidence>
<accession>A0A9X2L7T7</accession>
<dbReference type="PANTHER" id="PTHR43250:SF2">
    <property type="entry name" value="EXODEOXYRIBONUCLEASE III"/>
    <property type="match status" value="1"/>
</dbReference>
<dbReference type="Gene3D" id="3.60.10.10">
    <property type="entry name" value="Endonuclease/exonuclease/phosphatase"/>
    <property type="match status" value="1"/>
</dbReference>
<comment type="cofactor">
    <cofactor evidence="6">
        <name>Mg(2+)</name>
        <dbReference type="ChEBI" id="CHEBI:18420"/>
    </cofactor>
    <cofactor evidence="6">
        <name>Mn(2+)</name>
        <dbReference type="ChEBI" id="CHEBI:29035"/>
    </cofactor>
    <text evidence="6">Probably binds two magnesium or manganese ions per subunit.</text>
</comment>
<keyword evidence="3 9" id="KW-0378">Hydrolase</keyword>
<keyword evidence="10" id="KW-1185">Reference proteome</keyword>
<feature type="site" description="Interaction with DNA substrate" evidence="7">
    <location>
        <position position="256"/>
    </location>
</feature>
<feature type="binding site" evidence="6">
    <location>
        <position position="256"/>
    </location>
    <ligand>
        <name>Mg(2+)</name>
        <dbReference type="ChEBI" id="CHEBI:18420"/>
        <label>1</label>
    </ligand>
</feature>
<feature type="site" description="Transition state stabilizer" evidence="7">
    <location>
        <position position="152"/>
    </location>
</feature>
<feature type="binding site" evidence="6">
    <location>
        <position position="150"/>
    </location>
    <ligand>
        <name>Mg(2+)</name>
        <dbReference type="ChEBI" id="CHEBI:18420"/>
        <label>1</label>
    </ligand>
</feature>
<gene>
    <name evidence="9" type="primary">xth</name>
    <name evidence="9" type="ORF">NOG11_04160</name>
</gene>
<keyword evidence="6" id="KW-0464">Manganese</keyword>
<evidence type="ECO:0000256" key="3">
    <source>
        <dbReference type="ARBA" id="ARBA00022801"/>
    </source>
</evidence>
<dbReference type="PANTHER" id="PTHR43250">
    <property type="entry name" value="EXODEOXYRIBONUCLEASE III"/>
    <property type="match status" value="1"/>
</dbReference>
<evidence type="ECO:0000256" key="5">
    <source>
        <dbReference type="PIRSR" id="PIRSR604808-1"/>
    </source>
</evidence>
<evidence type="ECO:0000256" key="7">
    <source>
        <dbReference type="PIRSR" id="PIRSR604808-3"/>
    </source>
</evidence>
<comment type="caution">
    <text evidence="9">The sequence shown here is derived from an EMBL/GenBank/DDBJ whole genome shotgun (WGS) entry which is preliminary data.</text>
</comment>
<dbReference type="NCBIfam" id="TIGR00633">
    <property type="entry name" value="xth"/>
    <property type="match status" value="1"/>
</dbReference>
<dbReference type="GO" id="GO:0008311">
    <property type="term" value="F:double-stranded DNA 3'-5' DNA exonuclease activity"/>
    <property type="evidence" value="ECO:0007669"/>
    <property type="project" value="UniProtKB-EC"/>
</dbReference>
<dbReference type="InterPro" id="IPR005135">
    <property type="entry name" value="Endo/exonuclease/phosphatase"/>
</dbReference>
<dbReference type="EC" id="3.1.11.2" evidence="9"/>
<evidence type="ECO:0000256" key="1">
    <source>
        <dbReference type="ARBA" id="ARBA00007092"/>
    </source>
</evidence>
<feature type="binding site" evidence="6">
    <location>
        <position position="152"/>
    </location>
    <ligand>
        <name>Mg(2+)</name>
        <dbReference type="ChEBI" id="CHEBI:18420"/>
        <label>1</label>
    </ligand>
</feature>
<dbReference type="InterPro" id="IPR036691">
    <property type="entry name" value="Endo/exonu/phosph_ase_sf"/>
</dbReference>
<evidence type="ECO:0000313" key="9">
    <source>
        <dbReference type="EMBL" id="MCQ8184573.1"/>
    </source>
</evidence>
<dbReference type="GO" id="GO:0006281">
    <property type="term" value="P:DNA repair"/>
    <property type="evidence" value="ECO:0007669"/>
    <property type="project" value="InterPro"/>
</dbReference>
<feature type="active site" description="Proton acceptor" evidence="5">
    <location>
        <position position="256"/>
    </location>
</feature>
<comment type="similarity">
    <text evidence="1">Belongs to the DNA repair enzymes AP/ExoA family.</text>
</comment>
<dbReference type="Proteomes" id="UP001142610">
    <property type="component" value="Unassembled WGS sequence"/>
</dbReference>
<sequence>MKIATFNVNSVKARLPRVLHWFEEAAPDVAVLQEIKCVDEAFPREAFEDLGYHVEVHGQKTYNGVAFLSKHPVEEVQRGLPGFEDEQSRYIEALVVPDEAEPVRVGGLYMPNGNPAPGPKWDYKLSFIEALTQHMEDRLAAEEAFLVAGDYNIIPDPTGVYDPDRWREDALFRPEARAALRRMLNLGYTSAVHALMAENYYTFWDYQGGAWKKNNGLQIDHLLLTPEAADRLEAAGVDTDVRDPEVGPSEAKPSDHVPVWVELS</sequence>
<dbReference type="NCBIfam" id="TIGR00195">
    <property type="entry name" value="exoDNase_III"/>
    <property type="match status" value="1"/>
</dbReference>
<keyword evidence="2 6" id="KW-0479">Metal-binding</keyword>
<dbReference type="EMBL" id="JANIBC010000002">
    <property type="protein sequence ID" value="MCQ8184573.1"/>
    <property type="molecule type" value="Genomic_DNA"/>
</dbReference>
<feature type="binding site" evidence="6">
    <location>
        <position position="7"/>
    </location>
    <ligand>
        <name>Mg(2+)</name>
        <dbReference type="ChEBI" id="CHEBI:18420"/>
        <label>1</label>
    </ligand>
</feature>
<feature type="binding site" evidence="6">
    <location>
        <position position="34"/>
    </location>
    <ligand>
        <name>Mg(2+)</name>
        <dbReference type="ChEBI" id="CHEBI:18420"/>
        <label>1</label>
    </ligand>
</feature>
<proteinExistence type="inferred from homology"/>
<protein>
    <submittedName>
        <fullName evidence="9">Exodeoxyribonuclease III</fullName>
        <ecNumber evidence="9">3.1.11.2</ecNumber>
    </submittedName>
</protein>
<feature type="site" description="Important for catalytic activity" evidence="7">
    <location>
        <position position="220"/>
    </location>
</feature>
<dbReference type="RefSeq" id="WP_256618421.1">
    <property type="nucleotide sequence ID" value="NZ_JANIBC010000002.1"/>
</dbReference>
<dbReference type="SUPFAM" id="SSF56219">
    <property type="entry name" value="DNase I-like"/>
    <property type="match status" value="1"/>
</dbReference>
<dbReference type="GO" id="GO:0046872">
    <property type="term" value="F:metal ion binding"/>
    <property type="evidence" value="ECO:0007669"/>
    <property type="project" value="UniProtKB-KW"/>
</dbReference>